<name>A0A9W9FI20_9EURO</name>
<dbReference type="Proteomes" id="UP001149165">
    <property type="component" value="Unassembled WGS sequence"/>
</dbReference>
<reference evidence="1" key="1">
    <citation type="submission" date="2022-11" db="EMBL/GenBank/DDBJ databases">
        <authorList>
            <person name="Petersen C."/>
        </authorList>
    </citation>
    <scope>NUCLEOTIDE SEQUENCE</scope>
    <source>
        <strain evidence="1">IBT 30069</strain>
    </source>
</reference>
<organism evidence="1 2">
    <name type="scientific">Penicillium angulare</name>
    <dbReference type="NCBI Taxonomy" id="116970"/>
    <lineage>
        <taxon>Eukaryota</taxon>
        <taxon>Fungi</taxon>
        <taxon>Dikarya</taxon>
        <taxon>Ascomycota</taxon>
        <taxon>Pezizomycotina</taxon>
        <taxon>Eurotiomycetes</taxon>
        <taxon>Eurotiomycetidae</taxon>
        <taxon>Eurotiales</taxon>
        <taxon>Aspergillaceae</taxon>
        <taxon>Penicillium</taxon>
    </lineage>
</organism>
<dbReference type="OrthoDB" id="4232400at2759"/>
<accession>A0A9W9FI20</accession>
<gene>
    <name evidence="1" type="ORF">N7456_006540</name>
</gene>
<dbReference type="PANTHER" id="PTHR40628:SF1">
    <property type="entry name" value="CHROMO DOMAIN-CONTAINING PROTEIN"/>
    <property type="match status" value="1"/>
</dbReference>
<keyword evidence="2" id="KW-1185">Reference proteome</keyword>
<dbReference type="AlphaFoldDB" id="A0A9W9FI20"/>
<reference evidence="1" key="2">
    <citation type="journal article" date="2023" name="IMA Fungus">
        <title>Comparative genomic study of the Penicillium genus elucidates a diverse pangenome and 15 lateral gene transfer events.</title>
        <authorList>
            <person name="Petersen C."/>
            <person name="Sorensen T."/>
            <person name="Nielsen M.R."/>
            <person name="Sondergaard T.E."/>
            <person name="Sorensen J.L."/>
            <person name="Fitzpatrick D.A."/>
            <person name="Frisvad J.C."/>
            <person name="Nielsen K.L."/>
        </authorList>
    </citation>
    <scope>NUCLEOTIDE SEQUENCE</scope>
    <source>
        <strain evidence="1">IBT 30069</strain>
    </source>
</reference>
<comment type="caution">
    <text evidence="1">The sequence shown here is derived from an EMBL/GenBank/DDBJ whole genome shotgun (WGS) entry which is preliminary data.</text>
</comment>
<evidence type="ECO:0000313" key="2">
    <source>
        <dbReference type="Proteomes" id="UP001149165"/>
    </source>
</evidence>
<sequence>MSHPKEPSPTWGYSDRSDVHIAIDKFWFGCDYTPFDSFVLFKRHTDKPAEKIPVIGFGTVVLPIKSFDPAFLEEYGEEECYHEELLLRKVLHCPDFAHNIIGNPTWEEEKVLEGQMSAAEIRKKYEKIVMEDSSQIGIIIAPPLDRDPRLWWLYSYQLHFLDAELKRLDRTALYNNSLTRRSSQSKRHHLSEAEEDLLADYGIYFSNKKHRWEGFAILHAMRLKKHKKSKKRTFSAIHSDLGCSEGLKALKLD</sequence>
<evidence type="ECO:0000313" key="1">
    <source>
        <dbReference type="EMBL" id="KAJ5100488.1"/>
    </source>
</evidence>
<protein>
    <submittedName>
        <fullName evidence="1">Uncharacterized protein</fullName>
    </submittedName>
</protein>
<dbReference type="EMBL" id="JAPQKH010000004">
    <property type="protein sequence ID" value="KAJ5100488.1"/>
    <property type="molecule type" value="Genomic_DNA"/>
</dbReference>
<dbReference type="PANTHER" id="PTHR40628">
    <property type="entry name" value="CHROMO DOMAIN-CONTAINING PROTEIN"/>
    <property type="match status" value="1"/>
</dbReference>
<proteinExistence type="predicted"/>